<keyword evidence="4" id="KW-1003">Cell membrane</keyword>
<evidence type="ECO:0000256" key="11">
    <source>
        <dbReference type="ARBA" id="ARBA00023136"/>
    </source>
</evidence>
<dbReference type="Pfam" id="PF02386">
    <property type="entry name" value="TrkH"/>
    <property type="match status" value="1"/>
</dbReference>
<dbReference type="PIRSF" id="PIRSF006247">
    <property type="entry name" value="TrkH"/>
    <property type="match status" value="1"/>
</dbReference>
<keyword evidence="8 12" id="KW-0630">Potassium</keyword>
<evidence type="ECO:0000256" key="8">
    <source>
        <dbReference type="ARBA" id="ARBA00022958"/>
    </source>
</evidence>
<feature type="transmembrane region" description="Helical" evidence="13">
    <location>
        <begin position="71"/>
        <end position="91"/>
    </location>
</feature>
<dbReference type="RefSeq" id="WP_092480414.1">
    <property type="nucleotide sequence ID" value="NZ_FOXW01000004.1"/>
</dbReference>
<feature type="transmembrane region" description="Helical" evidence="13">
    <location>
        <begin position="393"/>
        <end position="413"/>
    </location>
</feature>
<keyword evidence="5" id="KW-0997">Cell inner membrane</keyword>
<evidence type="ECO:0000256" key="9">
    <source>
        <dbReference type="ARBA" id="ARBA00022989"/>
    </source>
</evidence>
<evidence type="ECO:0000256" key="2">
    <source>
        <dbReference type="ARBA" id="ARBA00009137"/>
    </source>
</evidence>
<feature type="transmembrane region" description="Helical" evidence="13">
    <location>
        <begin position="37"/>
        <end position="55"/>
    </location>
</feature>
<reference evidence="14 15" key="1">
    <citation type="submission" date="2016-10" db="EMBL/GenBank/DDBJ databases">
        <authorList>
            <person name="de Groot N.N."/>
        </authorList>
    </citation>
    <scope>NUCLEOTIDE SEQUENCE [LARGE SCALE GENOMIC DNA]</scope>
    <source>
        <strain evidence="14 15">DSM 20581</strain>
    </source>
</reference>
<dbReference type="InterPro" id="IPR004772">
    <property type="entry name" value="TrkH"/>
</dbReference>
<evidence type="ECO:0000313" key="14">
    <source>
        <dbReference type="EMBL" id="SFQ29879.1"/>
    </source>
</evidence>
<dbReference type="InterPro" id="IPR003445">
    <property type="entry name" value="Cat_transpt"/>
</dbReference>
<feature type="binding site" evidence="12">
    <location>
        <position position="314"/>
    </location>
    <ligand>
        <name>K(+)</name>
        <dbReference type="ChEBI" id="CHEBI:29103"/>
    </ligand>
</feature>
<comment type="similarity">
    <text evidence="2">Belongs to the TrkH potassium transport family.</text>
</comment>
<name>A0A1I5XD24_9LACT</name>
<keyword evidence="3" id="KW-0813">Transport</keyword>
<dbReference type="PANTHER" id="PTHR32024:SF2">
    <property type="entry name" value="TRK SYSTEM POTASSIUM UPTAKE PROTEIN TRKG-RELATED"/>
    <property type="match status" value="1"/>
</dbReference>
<organism evidence="14 15">
    <name type="scientific">Desemzia incerta</name>
    <dbReference type="NCBI Taxonomy" id="82801"/>
    <lineage>
        <taxon>Bacteria</taxon>
        <taxon>Bacillati</taxon>
        <taxon>Bacillota</taxon>
        <taxon>Bacilli</taxon>
        <taxon>Lactobacillales</taxon>
        <taxon>Carnobacteriaceae</taxon>
        <taxon>Desemzia</taxon>
    </lineage>
</organism>
<dbReference type="GO" id="GO:0005886">
    <property type="term" value="C:plasma membrane"/>
    <property type="evidence" value="ECO:0007669"/>
    <property type="project" value="UniProtKB-SubCell"/>
</dbReference>
<feature type="binding site" evidence="12">
    <location>
        <position position="111"/>
    </location>
    <ligand>
        <name>K(+)</name>
        <dbReference type="ChEBI" id="CHEBI:29103"/>
    </ligand>
</feature>
<dbReference type="Proteomes" id="UP000199136">
    <property type="component" value="Unassembled WGS sequence"/>
</dbReference>
<evidence type="ECO:0000256" key="5">
    <source>
        <dbReference type="ARBA" id="ARBA00022519"/>
    </source>
</evidence>
<proteinExistence type="inferred from homology"/>
<evidence type="ECO:0000313" key="15">
    <source>
        <dbReference type="Proteomes" id="UP000199136"/>
    </source>
</evidence>
<evidence type="ECO:0000256" key="1">
    <source>
        <dbReference type="ARBA" id="ARBA00004429"/>
    </source>
</evidence>
<dbReference type="STRING" id="82801.SAMN04488506_1366"/>
<gene>
    <name evidence="14" type="ORF">SAMN04488506_1366</name>
</gene>
<dbReference type="EMBL" id="FOXW01000004">
    <property type="protein sequence ID" value="SFQ29879.1"/>
    <property type="molecule type" value="Genomic_DNA"/>
</dbReference>
<dbReference type="OrthoDB" id="9810952at2"/>
<evidence type="ECO:0000256" key="13">
    <source>
        <dbReference type="SAM" id="Phobius"/>
    </source>
</evidence>
<feature type="transmembrane region" description="Helical" evidence="13">
    <location>
        <begin position="272"/>
        <end position="292"/>
    </location>
</feature>
<dbReference type="GO" id="GO:0046872">
    <property type="term" value="F:metal ion binding"/>
    <property type="evidence" value="ECO:0007669"/>
    <property type="project" value="UniProtKB-KW"/>
</dbReference>
<feature type="transmembrane region" description="Helical" evidence="13">
    <location>
        <begin position="331"/>
        <end position="350"/>
    </location>
</feature>
<dbReference type="GO" id="GO:0015379">
    <property type="term" value="F:potassium:chloride symporter activity"/>
    <property type="evidence" value="ECO:0007669"/>
    <property type="project" value="InterPro"/>
</dbReference>
<keyword evidence="15" id="KW-1185">Reference proteome</keyword>
<feature type="transmembrane region" description="Helical" evidence="13">
    <location>
        <begin position="236"/>
        <end position="260"/>
    </location>
</feature>
<accession>A0A1I5XD24</accession>
<keyword evidence="9 13" id="KW-1133">Transmembrane helix</keyword>
<sequence length="483" mass="53374">MNFSMVKYTIGRLLQVEAILLVAPLVVSLIYREEWKYPFSFLSISLLLLTIGYLLSSKKPIKKNMFAKEGFIIVSLSWILLSFFGSLPFVINGDIPRLIDAFFETSSGFTTTGSSILTDVEALAQSSLFWRSFTHLIGGMGILVFALAILPQIESESVHIMKAEVPGPVFGKLVSKLSSSARILYKIYLILTAVVVILLLFGGMNFFDALLHAFGAAGTGGFGIKNGSIASYDSAYIDYVLSFSMLIFGVNFNLFYLVLIGQIKEVLKSEELRWYIGIVLAAVTLICLNLFSHYDSFWRMLRDAFFSVSSIITTTGFSTADFGSWPVFSQTVLIILMFFGASAGSTAGGLKISRVAILWKTAVSEFKRNANPNRIVTIKYEGKPLDKEVKHSVTNYFVIYMIIFFALLLLISFDAPDFTSAFSAVAATFNNIGPGLGTVGPLASFAHASDFSKLVLSFAMIAGRLEIFPILILFNRNTWRKHI</sequence>
<feature type="transmembrane region" description="Helical" evidence="13">
    <location>
        <begin position="12"/>
        <end position="31"/>
    </location>
</feature>
<keyword evidence="6" id="KW-0633">Potassium transport</keyword>
<keyword evidence="7 13" id="KW-0812">Transmembrane</keyword>
<evidence type="ECO:0000256" key="10">
    <source>
        <dbReference type="ARBA" id="ARBA00023065"/>
    </source>
</evidence>
<protein>
    <submittedName>
        <fullName evidence="14">Trk system potassium uptake protein TrkH</fullName>
    </submittedName>
</protein>
<feature type="transmembrane region" description="Helical" evidence="13">
    <location>
        <begin position="454"/>
        <end position="474"/>
    </location>
</feature>
<evidence type="ECO:0000256" key="3">
    <source>
        <dbReference type="ARBA" id="ARBA00022448"/>
    </source>
</evidence>
<keyword evidence="12" id="KW-0479">Metal-binding</keyword>
<comment type="subcellular location">
    <subcellularLocation>
        <location evidence="1">Cell inner membrane</location>
        <topology evidence="1">Multi-pass membrane protein</topology>
    </subcellularLocation>
</comment>
<evidence type="ECO:0000256" key="12">
    <source>
        <dbReference type="PIRSR" id="PIRSR006247-1"/>
    </source>
</evidence>
<feature type="binding site" evidence="12">
    <location>
        <position position="431"/>
    </location>
    <ligand>
        <name>K(+)</name>
        <dbReference type="ChEBI" id="CHEBI:29103"/>
    </ligand>
</feature>
<feature type="transmembrane region" description="Helical" evidence="13">
    <location>
        <begin position="183"/>
        <end position="201"/>
    </location>
</feature>
<dbReference type="PANTHER" id="PTHR32024">
    <property type="entry name" value="TRK SYSTEM POTASSIUM UPTAKE PROTEIN TRKG-RELATED"/>
    <property type="match status" value="1"/>
</dbReference>
<evidence type="ECO:0000256" key="4">
    <source>
        <dbReference type="ARBA" id="ARBA00022475"/>
    </source>
</evidence>
<evidence type="ECO:0000256" key="6">
    <source>
        <dbReference type="ARBA" id="ARBA00022538"/>
    </source>
</evidence>
<feature type="binding site" evidence="12">
    <location>
        <position position="315"/>
    </location>
    <ligand>
        <name>K(+)</name>
        <dbReference type="ChEBI" id="CHEBI:29103"/>
    </ligand>
</feature>
<evidence type="ECO:0000256" key="7">
    <source>
        <dbReference type="ARBA" id="ARBA00022692"/>
    </source>
</evidence>
<feature type="binding site" evidence="12">
    <location>
        <position position="112"/>
    </location>
    <ligand>
        <name>K(+)</name>
        <dbReference type="ChEBI" id="CHEBI:29103"/>
    </ligand>
</feature>
<dbReference type="AlphaFoldDB" id="A0A1I5XD24"/>
<keyword evidence="11 13" id="KW-0472">Membrane</keyword>
<feature type="transmembrane region" description="Helical" evidence="13">
    <location>
        <begin position="133"/>
        <end position="153"/>
    </location>
</feature>
<keyword evidence="10" id="KW-0406">Ion transport</keyword>
<feature type="binding site" evidence="12">
    <location>
        <position position="220"/>
    </location>
    <ligand>
        <name>K(+)</name>
        <dbReference type="ChEBI" id="CHEBI:29103"/>
    </ligand>
</feature>